<gene>
    <name evidence="1" type="ORF">LITE_LOCUS36276</name>
</gene>
<sequence>MSLSMTRSEFDMVSSHEKRPMNVISVSSARTWNLEEHMQGLEAKG</sequence>
<dbReference type="Proteomes" id="UP001154282">
    <property type="component" value="Unassembled WGS sequence"/>
</dbReference>
<protein>
    <submittedName>
        <fullName evidence="1">Uncharacterized protein</fullName>
    </submittedName>
</protein>
<evidence type="ECO:0000313" key="2">
    <source>
        <dbReference type="Proteomes" id="UP001154282"/>
    </source>
</evidence>
<reference evidence="1" key="1">
    <citation type="submission" date="2022-08" db="EMBL/GenBank/DDBJ databases">
        <authorList>
            <person name="Gutierrez-Valencia J."/>
        </authorList>
    </citation>
    <scope>NUCLEOTIDE SEQUENCE</scope>
</reference>
<comment type="caution">
    <text evidence="1">The sequence shown here is derived from an EMBL/GenBank/DDBJ whole genome shotgun (WGS) entry which is preliminary data.</text>
</comment>
<keyword evidence="2" id="KW-1185">Reference proteome</keyword>
<dbReference type="AlphaFoldDB" id="A0AAV0P1G7"/>
<dbReference type="EMBL" id="CAMGYJ010000008">
    <property type="protein sequence ID" value="CAI0464656.1"/>
    <property type="molecule type" value="Genomic_DNA"/>
</dbReference>
<accession>A0AAV0P1G7</accession>
<evidence type="ECO:0000313" key="1">
    <source>
        <dbReference type="EMBL" id="CAI0464656.1"/>
    </source>
</evidence>
<organism evidence="1 2">
    <name type="scientific">Linum tenue</name>
    <dbReference type="NCBI Taxonomy" id="586396"/>
    <lineage>
        <taxon>Eukaryota</taxon>
        <taxon>Viridiplantae</taxon>
        <taxon>Streptophyta</taxon>
        <taxon>Embryophyta</taxon>
        <taxon>Tracheophyta</taxon>
        <taxon>Spermatophyta</taxon>
        <taxon>Magnoliopsida</taxon>
        <taxon>eudicotyledons</taxon>
        <taxon>Gunneridae</taxon>
        <taxon>Pentapetalae</taxon>
        <taxon>rosids</taxon>
        <taxon>fabids</taxon>
        <taxon>Malpighiales</taxon>
        <taxon>Linaceae</taxon>
        <taxon>Linum</taxon>
    </lineage>
</organism>
<proteinExistence type="predicted"/>
<name>A0AAV0P1G7_9ROSI</name>